<accession>A0A7N2KMC8</accession>
<protein>
    <submittedName>
        <fullName evidence="1">Uncharacterized protein</fullName>
    </submittedName>
</protein>
<dbReference type="Proteomes" id="UP000594261">
    <property type="component" value="Chromosome 1"/>
</dbReference>
<reference evidence="1" key="2">
    <citation type="submission" date="2021-01" db="UniProtKB">
        <authorList>
            <consortium name="EnsemblPlants"/>
        </authorList>
    </citation>
    <scope>IDENTIFICATION</scope>
</reference>
<evidence type="ECO:0000313" key="1">
    <source>
        <dbReference type="EnsemblPlants" id="QL01p015287:mrna:CDS:1"/>
    </source>
</evidence>
<name>A0A7N2KMC8_QUELO</name>
<dbReference type="EnsemblPlants" id="QL01p015287:mrna">
    <property type="protein sequence ID" value="QL01p015287:mrna:CDS:1"/>
    <property type="gene ID" value="QL01p015287"/>
</dbReference>
<reference evidence="1 2" key="1">
    <citation type="journal article" date="2016" name="G3 (Bethesda)">
        <title>First Draft Assembly and Annotation of the Genome of a California Endemic Oak Quercus lobata Nee (Fagaceae).</title>
        <authorList>
            <person name="Sork V.L."/>
            <person name="Fitz-Gibbon S.T."/>
            <person name="Puiu D."/>
            <person name="Crepeau M."/>
            <person name="Gugger P.F."/>
            <person name="Sherman R."/>
            <person name="Stevens K."/>
            <person name="Langley C.H."/>
            <person name="Pellegrini M."/>
            <person name="Salzberg S.L."/>
        </authorList>
    </citation>
    <scope>NUCLEOTIDE SEQUENCE [LARGE SCALE GENOMIC DNA]</scope>
    <source>
        <strain evidence="1 2">cv. SW786</strain>
    </source>
</reference>
<dbReference type="InParanoid" id="A0A7N2KMC8"/>
<dbReference type="Gramene" id="QL01p015287:mrna">
    <property type="protein sequence ID" value="QL01p015287:mrna:CDS:1"/>
    <property type="gene ID" value="QL01p015287"/>
</dbReference>
<proteinExistence type="predicted"/>
<keyword evidence="2" id="KW-1185">Reference proteome</keyword>
<dbReference type="EMBL" id="LRBV02000001">
    <property type="status" value="NOT_ANNOTATED_CDS"/>
    <property type="molecule type" value="Genomic_DNA"/>
</dbReference>
<dbReference type="AlphaFoldDB" id="A0A7N2KMC8"/>
<sequence>MNGLVKFLTIEATSEHGKRKSEIVGEDRDISGERGVNHGIVIADKESGDLWAHTLVAPVSNSKVVNDLVPTAHGSHVQVNEAESGPGEGKKQPKWTRLVRMECRPVEQLKEGAKSILGKRSVQPVNEDEMVYSQHSEAKKGKVDDESTIFEAAGVLQHPCREQ</sequence>
<evidence type="ECO:0000313" key="2">
    <source>
        <dbReference type="Proteomes" id="UP000594261"/>
    </source>
</evidence>
<organism evidence="1 2">
    <name type="scientific">Quercus lobata</name>
    <name type="common">Valley oak</name>
    <dbReference type="NCBI Taxonomy" id="97700"/>
    <lineage>
        <taxon>Eukaryota</taxon>
        <taxon>Viridiplantae</taxon>
        <taxon>Streptophyta</taxon>
        <taxon>Embryophyta</taxon>
        <taxon>Tracheophyta</taxon>
        <taxon>Spermatophyta</taxon>
        <taxon>Magnoliopsida</taxon>
        <taxon>eudicotyledons</taxon>
        <taxon>Gunneridae</taxon>
        <taxon>Pentapetalae</taxon>
        <taxon>rosids</taxon>
        <taxon>fabids</taxon>
        <taxon>Fagales</taxon>
        <taxon>Fagaceae</taxon>
        <taxon>Quercus</taxon>
    </lineage>
</organism>